<evidence type="ECO:0000313" key="3">
    <source>
        <dbReference type="EMBL" id="QBE47982.1"/>
    </source>
</evidence>
<accession>A0A4P6KCR5</accession>
<protein>
    <recommendedName>
        <fullName evidence="5">Lipoprotein</fullName>
    </recommendedName>
</protein>
<feature type="chain" id="PRO_5038391692" description="Lipoprotein" evidence="2">
    <location>
        <begin position="23"/>
        <end position="178"/>
    </location>
</feature>
<name>A0A4P6KCR5_9MICO</name>
<dbReference type="EMBL" id="CP035806">
    <property type="protein sequence ID" value="QBE47982.1"/>
    <property type="molecule type" value="Genomic_DNA"/>
</dbReference>
<gene>
    <name evidence="3" type="ORF">EVS81_03360</name>
</gene>
<keyword evidence="2" id="KW-0732">Signal</keyword>
<evidence type="ECO:0000256" key="1">
    <source>
        <dbReference type="SAM" id="Coils"/>
    </source>
</evidence>
<proteinExistence type="predicted"/>
<keyword evidence="1" id="KW-0175">Coiled coil</keyword>
<feature type="coiled-coil region" evidence="1">
    <location>
        <begin position="136"/>
        <end position="170"/>
    </location>
</feature>
<dbReference type="OrthoDB" id="4991307at2"/>
<feature type="signal peptide" evidence="2">
    <location>
        <begin position="1"/>
        <end position="22"/>
    </location>
</feature>
<evidence type="ECO:0000313" key="4">
    <source>
        <dbReference type="Proteomes" id="UP000289260"/>
    </source>
</evidence>
<dbReference type="AlphaFoldDB" id="A0A4P6KCR5"/>
<reference evidence="3 4" key="1">
    <citation type="submission" date="2019-02" db="EMBL/GenBank/DDBJ databases">
        <authorList>
            <person name="Sun L."/>
            <person name="Pan D."/>
            <person name="Wu X."/>
        </authorList>
    </citation>
    <scope>NUCLEOTIDE SEQUENCE [LARGE SCALE GENOMIC DNA]</scope>
    <source>
        <strain evidence="3 4">JW-1</strain>
    </source>
</reference>
<evidence type="ECO:0000256" key="2">
    <source>
        <dbReference type="SAM" id="SignalP"/>
    </source>
</evidence>
<evidence type="ECO:0008006" key="5">
    <source>
        <dbReference type="Google" id="ProtNLM"/>
    </source>
</evidence>
<dbReference type="RefSeq" id="WP_130109131.1">
    <property type="nucleotide sequence ID" value="NZ_CP035806.1"/>
</dbReference>
<dbReference type="PROSITE" id="PS51257">
    <property type="entry name" value="PROKAR_LIPOPROTEIN"/>
    <property type="match status" value="1"/>
</dbReference>
<dbReference type="Proteomes" id="UP000289260">
    <property type="component" value="Chromosome"/>
</dbReference>
<sequence>MNSITRRTGAVVAAAGLALALASCSGGQSVAEACTIAEETMTEVVTQSQADTQQALQGALQGEDVDFGAIFQPIKDALSETQKKVTNEEVSGALDTFVSEYNSFAEVIEQVDLSGFQELSEMSDLDPSDPDAMAKIEELQAKSTELQQQAEELQTQIQGKTESLTDASAQLGELCNAN</sequence>
<organism evidence="3 4">
    <name type="scientific">Leucobacter triazinivorans</name>
    <dbReference type="NCBI Taxonomy" id="1784719"/>
    <lineage>
        <taxon>Bacteria</taxon>
        <taxon>Bacillati</taxon>
        <taxon>Actinomycetota</taxon>
        <taxon>Actinomycetes</taxon>
        <taxon>Micrococcales</taxon>
        <taxon>Microbacteriaceae</taxon>
        <taxon>Leucobacter</taxon>
    </lineage>
</organism>
<dbReference type="KEGG" id="ltr:EVS81_03360"/>
<keyword evidence="4" id="KW-1185">Reference proteome</keyword>